<comment type="caution">
    <text evidence="1">The sequence shown here is derived from an EMBL/GenBank/DDBJ whole genome shotgun (WGS) entry which is preliminary data.</text>
</comment>
<keyword evidence="2" id="KW-1185">Reference proteome</keyword>
<dbReference type="AlphaFoldDB" id="A0A2M8ITX2"/>
<dbReference type="OrthoDB" id="7876523at2"/>
<dbReference type="EMBL" id="PGTB01000271">
    <property type="protein sequence ID" value="PJE33962.1"/>
    <property type="molecule type" value="Genomic_DNA"/>
</dbReference>
<organism evidence="1 2">
    <name type="scientific">Pseudooceanicola lipolyticus</name>
    <dbReference type="NCBI Taxonomy" id="2029104"/>
    <lineage>
        <taxon>Bacteria</taxon>
        <taxon>Pseudomonadati</taxon>
        <taxon>Pseudomonadota</taxon>
        <taxon>Alphaproteobacteria</taxon>
        <taxon>Rhodobacterales</taxon>
        <taxon>Paracoccaceae</taxon>
        <taxon>Pseudooceanicola</taxon>
    </lineage>
</organism>
<evidence type="ECO:0000313" key="1">
    <source>
        <dbReference type="EMBL" id="PJE33962.1"/>
    </source>
</evidence>
<feature type="non-terminal residue" evidence="1">
    <location>
        <position position="68"/>
    </location>
</feature>
<dbReference type="Proteomes" id="UP000231553">
    <property type="component" value="Unassembled WGS sequence"/>
</dbReference>
<gene>
    <name evidence="1" type="ORF">CVM52_24755</name>
</gene>
<name>A0A2M8ITX2_9RHOB</name>
<evidence type="ECO:0000313" key="2">
    <source>
        <dbReference type="Proteomes" id="UP000231553"/>
    </source>
</evidence>
<sequence length="68" mass="6678">MTDSIVSGNSSSHDQALAALKQGSNKGPITTSTEIAPGIALHADPAAGAGGRWVSPAGRLLEIAVSAP</sequence>
<reference evidence="1 2" key="1">
    <citation type="journal article" date="2018" name="Int. J. Syst. Evol. Microbiol.">
        <title>Pseudooceanicola lipolyticus sp. nov., a marine alphaproteobacterium, reclassification of Oceanicola flagellatus as Pseudooceanicola flagellatus comb. nov. and emended description of the genus Pseudooceanicola.</title>
        <authorList>
            <person name="Huang M.-M."/>
            <person name="Guo L.-L."/>
            <person name="Wu Y.-H."/>
            <person name="Lai Q.-L."/>
            <person name="Shao Z.-Z."/>
            <person name="Wang C.-S."/>
            <person name="Wu M."/>
            <person name="Xu X.-W."/>
        </authorList>
    </citation>
    <scope>NUCLEOTIDE SEQUENCE [LARGE SCALE GENOMIC DNA]</scope>
    <source>
        <strain evidence="1 2">157</strain>
    </source>
</reference>
<dbReference type="RefSeq" id="WP_133119982.1">
    <property type="nucleotide sequence ID" value="NZ_PGTB01000271.1"/>
</dbReference>
<accession>A0A2M8ITX2</accession>
<protein>
    <submittedName>
        <fullName evidence="1">Uncharacterized protein</fullName>
    </submittedName>
</protein>
<proteinExistence type="predicted"/>